<reference evidence="1 2" key="1">
    <citation type="submission" date="2013-09" db="EMBL/GenBank/DDBJ databases">
        <title>Biodegradation of hydrocarbons in the deep terrestrial subsurface : characterization of a microbial consortium composed of two Desulfotomaculum species originating from a deep geological formation.</title>
        <authorList>
            <person name="Aullo T."/>
            <person name="Berlendis S."/>
            <person name="Lascourreges J.-F."/>
            <person name="Dessort D."/>
            <person name="Saint-Laurent S."/>
            <person name="Schraauwers B."/>
            <person name="Mas J."/>
            <person name="Magot M."/>
            <person name="Ranchou-Peyruse A."/>
        </authorList>
    </citation>
    <scope>NUCLEOTIDE SEQUENCE [LARGE SCALE GENOMIC DNA]</scope>
    <source>
        <strain evidence="1 2">Bs107</strain>
    </source>
</reference>
<accession>A0A2C6MGR8</accession>
<organism evidence="1 2">
    <name type="scientific">Desulforamulus profundi</name>
    <dbReference type="NCBI Taxonomy" id="1383067"/>
    <lineage>
        <taxon>Bacteria</taxon>
        <taxon>Bacillati</taxon>
        <taxon>Bacillota</taxon>
        <taxon>Clostridia</taxon>
        <taxon>Eubacteriales</taxon>
        <taxon>Peptococcaceae</taxon>
        <taxon>Desulforamulus</taxon>
    </lineage>
</organism>
<protein>
    <submittedName>
        <fullName evidence="1">Uncharacterized protein</fullName>
    </submittedName>
</protein>
<dbReference type="AlphaFoldDB" id="A0A2C6MGR8"/>
<evidence type="ECO:0000313" key="2">
    <source>
        <dbReference type="Proteomes" id="UP000222564"/>
    </source>
</evidence>
<dbReference type="Proteomes" id="UP000222564">
    <property type="component" value="Unassembled WGS sequence"/>
</dbReference>
<keyword evidence="2" id="KW-1185">Reference proteome</keyword>
<name>A0A2C6MGR8_9FIRM</name>
<sequence>MAFEHVLIGVYGFQLGQSQALFHMFIKLFLSDKEGGKR</sequence>
<evidence type="ECO:0000313" key="1">
    <source>
        <dbReference type="EMBL" id="PHJ38663.1"/>
    </source>
</evidence>
<dbReference type="EMBL" id="AWQQ01000047">
    <property type="protein sequence ID" value="PHJ38663.1"/>
    <property type="molecule type" value="Genomic_DNA"/>
</dbReference>
<proteinExistence type="predicted"/>
<gene>
    <name evidence="1" type="ORF">P378_09155</name>
</gene>
<comment type="caution">
    <text evidence="1">The sequence shown here is derived from an EMBL/GenBank/DDBJ whole genome shotgun (WGS) entry which is preliminary data.</text>
</comment>